<proteinExistence type="predicted"/>
<name>A0ABW3DGI3_9ACTN</name>
<accession>A0ABW3DGI3</accession>
<keyword evidence="1" id="KW-0812">Transmembrane</keyword>
<evidence type="ECO:0000313" key="3">
    <source>
        <dbReference type="Proteomes" id="UP001597024"/>
    </source>
</evidence>
<keyword evidence="1" id="KW-1133">Transmembrane helix</keyword>
<reference evidence="3" key="1">
    <citation type="journal article" date="2019" name="Int. J. Syst. Evol. Microbiol.">
        <title>The Global Catalogue of Microorganisms (GCM) 10K type strain sequencing project: providing services to taxonomists for standard genome sequencing and annotation.</title>
        <authorList>
            <consortium name="The Broad Institute Genomics Platform"/>
            <consortium name="The Broad Institute Genome Sequencing Center for Infectious Disease"/>
            <person name="Wu L."/>
            <person name="Ma J."/>
        </authorList>
    </citation>
    <scope>NUCLEOTIDE SEQUENCE [LARGE SCALE GENOMIC DNA]</scope>
    <source>
        <strain evidence="3">CCUG 62974</strain>
    </source>
</reference>
<feature type="transmembrane region" description="Helical" evidence="1">
    <location>
        <begin position="144"/>
        <end position="166"/>
    </location>
</feature>
<sequence>MRQDRTVALRRTTYQSETYSLGTIRLYREDLHAIAKAAAELGPLRIETNGFVGDDPADFAALPAELTELRITAERANSGTEVAILFSRRNARIIVTESDTLASGIRVRIQEICRARLRPLRRRPFIAPMRGFEFTPSADRSITAIPVLLGFMIGVSSAALGSAALLRPFLEAQTMEAGTAWTIAVTTVLSLGGVIAFALFRLTKGAILINASAGDRPTFLQHKRRSVDLPRLFRGRRRTGLLHQPDLVSRPAPVRRALASAPSGNTDAIQYPRQVPDACPANDILAHNPLSQTLTA</sequence>
<gene>
    <name evidence="2" type="ORF">ACFQ08_00115</name>
</gene>
<evidence type="ECO:0000256" key="1">
    <source>
        <dbReference type="SAM" id="Phobius"/>
    </source>
</evidence>
<organism evidence="2 3">
    <name type="scientific">Streptosporangium algeriense</name>
    <dbReference type="NCBI Taxonomy" id="1682748"/>
    <lineage>
        <taxon>Bacteria</taxon>
        <taxon>Bacillati</taxon>
        <taxon>Actinomycetota</taxon>
        <taxon>Actinomycetes</taxon>
        <taxon>Streptosporangiales</taxon>
        <taxon>Streptosporangiaceae</taxon>
        <taxon>Streptosporangium</taxon>
    </lineage>
</organism>
<dbReference type="Proteomes" id="UP001597024">
    <property type="component" value="Unassembled WGS sequence"/>
</dbReference>
<dbReference type="EMBL" id="JBHTHX010000001">
    <property type="protein sequence ID" value="MFD0882975.1"/>
    <property type="molecule type" value="Genomic_DNA"/>
</dbReference>
<protein>
    <submittedName>
        <fullName evidence="2">Uncharacterized protein</fullName>
    </submittedName>
</protein>
<keyword evidence="1" id="KW-0472">Membrane</keyword>
<feature type="transmembrane region" description="Helical" evidence="1">
    <location>
        <begin position="178"/>
        <end position="200"/>
    </location>
</feature>
<evidence type="ECO:0000313" key="2">
    <source>
        <dbReference type="EMBL" id="MFD0882975.1"/>
    </source>
</evidence>
<comment type="caution">
    <text evidence="2">The sequence shown here is derived from an EMBL/GenBank/DDBJ whole genome shotgun (WGS) entry which is preliminary data.</text>
</comment>
<keyword evidence="3" id="KW-1185">Reference proteome</keyword>